<keyword evidence="3" id="KW-1185">Reference proteome</keyword>
<dbReference type="VEuPathDB" id="MicrosporidiaDB:TUBRATIS_11270"/>
<feature type="transmembrane region" description="Helical" evidence="1">
    <location>
        <begin position="193"/>
        <end position="214"/>
    </location>
</feature>
<reference evidence="2 3" key="1">
    <citation type="submission" date="2018-10" db="EMBL/GenBank/DDBJ databases">
        <title>Draft genome sequence of the microsporidian Tubulinosema ratisbonensis.</title>
        <authorList>
            <person name="Polonais V."/>
            <person name="Peyretaillade E."/>
            <person name="Niehus S."/>
            <person name="Wawrzyniak I."/>
            <person name="Franchet A."/>
            <person name="Gaspin C."/>
            <person name="Reichstadt M."/>
            <person name="Belser C."/>
            <person name="Labadie K."/>
            <person name="Delbac F."/>
            <person name="Ferrandon D."/>
        </authorList>
    </citation>
    <scope>NUCLEOTIDE SEQUENCE [LARGE SCALE GENOMIC DNA]</scope>
    <source>
        <strain evidence="2 3">Franzen</strain>
    </source>
</reference>
<evidence type="ECO:0000313" key="3">
    <source>
        <dbReference type="Proteomes" id="UP000282876"/>
    </source>
</evidence>
<feature type="transmembrane region" description="Helical" evidence="1">
    <location>
        <begin position="132"/>
        <end position="152"/>
    </location>
</feature>
<feature type="transmembrane region" description="Helical" evidence="1">
    <location>
        <begin position="89"/>
        <end position="112"/>
    </location>
</feature>
<gene>
    <name evidence="2" type="ORF">TUBRATIS_11270</name>
</gene>
<keyword evidence="1" id="KW-0812">Transmembrane</keyword>
<dbReference type="AlphaFoldDB" id="A0A437AMD7"/>
<dbReference type="EMBL" id="RCSS01000236">
    <property type="protein sequence ID" value="RVD92375.1"/>
    <property type="molecule type" value="Genomic_DNA"/>
</dbReference>
<protein>
    <submittedName>
        <fullName evidence="2">Uncharacterized protein</fullName>
    </submittedName>
</protein>
<keyword evidence="1" id="KW-0472">Membrane</keyword>
<comment type="caution">
    <text evidence="2">The sequence shown here is derived from an EMBL/GenBank/DDBJ whole genome shotgun (WGS) entry which is preliminary data.</text>
</comment>
<feature type="transmembrane region" description="Helical" evidence="1">
    <location>
        <begin position="45"/>
        <end position="68"/>
    </location>
</feature>
<evidence type="ECO:0000256" key="1">
    <source>
        <dbReference type="SAM" id="Phobius"/>
    </source>
</evidence>
<keyword evidence="1" id="KW-1133">Transmembrane helix</keyword>
<feature type="transmembrane region" description="Helical" evidence="1">
    <location>
        <begin position="235"/>
        <end position="255"/>
    </location>
</feature>
<accession>A0A437AMD7</accession>
<organism evidence="2 3">
    <name type="scientific">Tubulinosema ratisbonensis</name>
    <dbReference type="NCBI Taxonomy" id="291195"/>
    <lineage>
        <taxon>Eukaryota</taxon>
        <taxon>Fungi</taxon>
        <taxon>Fungi incertae sedis</taxon>
        <taxon>Microsporidia</taxon>
        <taxon>Tubulinosematoidea</taxon>
        <taxon>Tubulinosematidae</taxon>
        <taxon>Tubulinosema</taxon>
    </lineage>
</organism>
<evidence type="ECO:0000313" key="2">
    <source>
        <dbReference type="EMBL" id="RVD92375.1"/>
    </source>
</evidence>
<dbReference type="Proteomes" id="UP000282876">
    <property type="component" value="Unassembled WGS sequence"/>
</dbReference>
<feature type="transmembrane region" description="Helical" evidence="1">
    <location>
        <begin position="12"/>
        <end position="33"/>
    </location>
</feature>
<feature type="transmembrane region" description="Helical" evidence="1">
    <location>
        <begin position="164"/>
        <end position="187"/>
    </location>
</feature>
<proteinExistence type="predicted"/>
<name>A0A437AMD7_9MICR</name>
<sequence>MATYNSAFSFYNYVKIHMTMVLLFGILIATHYFDPVKLESFFSYVPLLHFTLSSILLKLFLYATNICIIIYKERLKSNTLKKTYSQLLYLIRFFLSPFYVFYNIFLYSNLSLKEKTHIFPFLNPSTEIFCDIIVQSFFIGLLILIYFSNLIFQKSFLKDFKINSYVSILNIFKFLMSFAIFLSVFSFCMYGKSVNIILVSVGLLLITLLFRGFYDDVIYGILFRGESVSQLHRHDLRVIFLICLLLRIMFEYSVYFSTVNNVYNSYLFSKEFYAFDANTYEMELN</sequence>